<dbReference type="Pfam" id="PF01370">
    <property type="entry name" value="Epimerase"/>
    <property type="match status" value="1"/>
</dbReference>
<evidence type="ECO:0000313" key="3">
    <source>
        <dbReference type="Proteomes" id="UP000094569"/>
    </source>
</evidence>
<dbReference type="VEuPathDB" id="FungiDB:SI65_03682"/>
<dbReference type="SUPFAM" id="SSF51735">
    <property type="entry name" value="NAD(P)-binding Rossmann-fold domains"/>
    <property type="match status" value="1"/>
</dbReference>
<dbReference type="InterPro" id="IPR051783">
    <property type="entry name" value="NAD(P)-dependent_oxidoreduct"/>
</dbReference>
<dbReference type="OrthoDB" id="10262413at2759"/>
<dbReference type="PANTHER" id="PTHR48079:SF5">
    <property type="entry name" value="DEPENDENT EPIMERASE_DEHYDRATASE, PUTATIVE (AFU_ORTHOLOGUE AFUA_7G00180)-RELATED"/>
    <property type="match status" value="1"/>
</dbReference>
<evidence type="ECO:0000313" key="2">
    <source>
        <dbReference type="EMBL" id="ODM20629.1"/>
    </source>
</evidence>
<name>A0A1E3BI56_ASPCR</name>
<organism evidence="2 3">
    <name type="scientific">Aspergillus cristatus</name>
    <name type="common">Chinese Fuzhuan brick tea-fermentation fungus</name>
    <name type="synonym">Eurotium cristatum</name>
    <dbReference type="NCBI Taxonomy" id="573508"/>
    <lineage>
        <taxon>Eukaryota</taxon>
        <taxon>Fungi</taxon>
        <taxon>Dikarya</taxon>
        <taxon>Ascomycota</taxon>
        <taxon>Pezizomycotina</taxon>
        <taxon>Eurotiomycetes</taxon>
        <taxon>Eurotiomycetidae</taxon>
        <taxon>Eurotiales</taxon>
        <taxon>Aspergillaceae</taxon>
        <taxon>Aspergillus</taxon>
        <taxon>Aspergillus subgen. Aspergillus</taxon>
    </lineage>
</organism>
<dbReference type="GO" id="GO:0004029">
    <property type="term" value="F:aldehyde dehydrogenase (NAD+) activity"/>
    <property type="evidence" value="ECO:0007669"/>
    <property type="project" value="TreeGrafter"/>
</dbReference>
<comment type="caution">
    <text evidence="2">The sequence shown here is derived from an EMBL/GenBank/DDBJ whole genome shotgun (WGS) entry which is preliminary data.</text>
</comment>
<protein>
    <recommendedName>
        <fullName evidence="1">NAD-dependent epimerase/dehydratase domain-containing protein</fullName>
    </recommendedName>
</protein>
<dbReference type="Proteomes" id="UP000094569">
    <property type="component" value="Unassembled WGS sequence"/>
</dbReference>
<dbReference type="AlphaFoldDB" id="A0A1E3BI56"/>
<dbReference type="STRING" id="573508.A0A1E3BI56"/>
<accession>A0A1E3BI56</accession>
<proteinExistence type="predicted"/>
<feature type="domain" description="NAD-dependent epimerase/dehydratase" evidence="1">
    <location>
        <begin position="4"/>
        <end position="222"/>
    </location>
</feature>
<dbReference type="EMBL" id="JXNT01000003">
    <property type="protein sequence ID" value="ODM20629.1"/>
    <property type="molecule type" value="Genomic_DNA"/>
</dbReference>
<evidence type="ECO:0000259" key="1">
    <source>
        <dbReference type="Pfam" id="PF01370"/>
    </source>
</evidence>
<sequence>MARIFMTGASGYIGSVVVEQAIPKGYQIYALSRSEASDEKIKAQGAVPIRGDLKFYDVLREQSAQADIVLHLADAYAGNFGMDYAEVVRIDNAAVDAIGAGLDGSNKPLVITSGTLVVAPTGRVTTEESALWDKPLNDRISSEQHALKLVNKGIKVSAVRLSPFVYGRGASGVRLFMMMFANGGEVFYVNDGDIKTSAVYVDDAAALFLLAAEKANAGDIFNATSINDVTTRELSEAMGSILGLPVKSFSYDDTVSKFGEFLARFLNAENQASGAKAKSQLGWDPKGLGIIDDIKIGSYVAVAEGLKKPVA</sequence>
<dbReference type="GO" id="GO:0005737">
    <property type="term" value="C:cytoplasm"/>
    <property type="evidence" value="ECO:0007669"/>
    <property type="project" value="TreeGrafter"/>
</dbReference>
<dbReference type="InterPro" id="IPR001509">
    <property type="entry name" value="Epimerase_deHydtase"/>
</dbReference>
<reference evidence="2 3" key="1">
    <citation type="journal article" date="2016" name="BMC Genomics">
        <title>Comparative genomic and transcriptomic analyses of the Fuzhuan brick tea-fermentation fungus Aspergillus cristatus.</title>
        <authorList>
            <person name="Ge Y."/>
            <person name="Wang Y."/>
            <person name="Liu Y."/>
            <person name="Tan Y."/>
            <person name="Ren X."/>
            <person name="Zhang X."/>
            <person name="Hyde K.D."/>
            <person name="Liu Y."/>
            <person name="Liu Z."/>
        </authorList>
    </citation>
    <scope>NUCLEOTIDE SEQUENCE [LARGE SCALE GENOMIC DNA]</scope>
    <source>
        <strain evidence="2 3">GZAAS20.1005</strain>
    </source>
</reference>
<keyword evidence="3" id="KW-1185">Reference proteome</keyword>
<dbReference type="InterPro" id="IPR036291">
    <property type="entry name" value="NAD(P)-bd_dom_sf"/>
</dbReference>
<gene>
    <name evidence="2" type="ORF">SI65_03682</name>
</gene>
<dbReference type="Gene3D" id="3.40.50.720">
    <property type="entry name" value="NAD(P)-binding Rossmann-like Domain"/>
    <property type="match status" value="1"/>
</dbReference>
<dbReference type="PANTHER" id="PTHR48079">
    <property type="entry name" value="PROTEIN YEEZ"/>
    <property type="match status" value="1"/>
</dbReference>